<comment type="similarity">
    <text evidence="1">Belongs to the CutA family.</text>
</comment>
<organism evidence="2 3">
    <name type="scientific">Actinokineospora diospyrosa</name>
    <dbReference type="NCBI Taxonomy" id="103728"/>
    <lineage>
        <taxon>Bacteria</taxon>
        <taxon>Bacillati</taxon>
        <taxon>Actinomycetota</taxon>
        <taxon>Actinomycetes</taxon>
        <taxon>Pseudonocardiales</taxon>
        <taxon>Pseudonocardiaceae</taxon>
        <taxon>Actinokineospora</taxon>
    </lineage>
</organism>
<dbReference type="PANTHER" id="PTHR23419:SF8">
    <property type="entry name" value="FI09726P"/>
    <property type="match status" value="1"/>
</dbReference>
<protein>
    <submittedName>
        <fullName evidence="2">Divalent cation tolerance protein</fullName>
    </submittedName>
</protein>
<evidence type="ECO:0000313" key="2">
    <source>
        <dbReference type="EMBL" id="MCP2270864.1"/>
    </source>
</evidence>
<dbReference type="Gene3D" id="3.30.70.120">
    <property type="match status" value="1"/>
</dbReference>
<dbReference type="SUPFAM" id="SSF54913">
    <property type="entry name" value="GlnB-like"/>
    <property type="match status" value="1"/>
</dbReference>
<name>A0ABT1IDZ8_9PSEU</name>
<dbReference type="InterPro" id="IPR004323">
    <property type="entry name" value="Ion_tolerance_CutA"/>
</dbReference>
<dbReference type="Pfam" id="PF03091">
    <property type="entry name" value="CutA1"/>
    <property type="match status" value="1"/>
</dbReference>
<dbReference type="InterPro" id="IPR011322">
    <property type="entry name" value="N-reg_PII-like_a/b"/>
</dbReference>
<evidence type="ECO:0000256" key="1">
    <source>
        <dbReference type="ARBA" id="ARBA00010169"/>
    </source>
</evidence>
<proteinExistence type="inferred from homology"/>
<keyword evidence="3" id="KW-1185">Reference proteome</keyword>
<accession>A0ABT1IDZ8</accession>
<sequence>MPIMADYLQVTTVADSEEAAKRLARSAVAARLAASANVVGPIASVFWHLGELGEGQEWQVILKTTSVRFVELRDHLLAEHPWENPEISAVQMVAGASAYFDWLDRTTQ</sequence>
<dbReference type="Proteomes" id="UP001205185">
    <property type="component" value="Unassembled WGS sequence"/>
</dbReference>
<comment type="caution">
    <text evidence="2">The sequence shown here is derived from an EMBL/GenBank/DDBJ whole genome shotgun (WGS) entry which is preliminary data.</text>
</comment>
<reference evidence="2 3" key="1">
    <citation type="submission" date="2022-06" db="EMBL/GenBank/DDBJ databases">
        <title>Genomic Encyclopedia of Archaeal and Bacterial Type Strains, Phase II (KMG-II): from individual species to whole genera.</title>
        <authorList>
            <person name="Goeker M."/>
        </authorList>
    </citation>
    <scope>NUCLEOTIDE SEQUENCE [LARGE SCALE GENOMIC DNA]</scope>
    <source>
        <strain evidence="2 3">DSM 44255</strain>
    </source>
</reference>
<dbReference type="EMBL" id="JAMTCO010000008">
    <property type="protein sequence ID" value="MCP2270864.1"/>
    <property type="molecule type" value="Genomic_DNA"/>
</dbReference>
<gene>
    <name evidence="2" type="ORF">LV75_003376</name>
</gene>
<evidence type="ECO:0000313" key="3">
    <source>
        <dbReference type="Proteomes" id="UP001205185"/>
    </source>
</evidence>
<dbReference type="InterPro" id="IPR015867">
    <property type="entry name" value="N-reg_PII/ATP_PRibTrfase_C"/>
</dbReference>
<dbReference type="PANTHER" id="PTHR23419">
    <property type="entry name" value="DIVALENT CATION TOLERANCE CUTA-RELATED"/>
    <property type="match status" value="1"/>
</dbReference>